<keyword evidence="6 9" id="KW-1133">Transmembrane helix</keyword>
<dbReference type="PANTHER" id="PTHR30081:SF1">
    <property type="entry name" value="PROTEIN TRANSLOCASE SUBUNIT SECD"/>
    <property type="match status" value="1"/>
</dbReference>
<dbReference type="InterPro" id="IPR005791">
    <property type="entry name" value="SecD"/>
</dbReference>
<dbReference type="Gene3D" id="1.20.1640.10">
    <property type="entry name" value="Multidrug efflux transporter AcrB transmembrane domain"/>
    <property type="match status" value="2"/>
</dbReference>
<gene>
    <name evidence="13" type="primary">secDF</name>
    <name evidence="9" type="synonym">secD</name>
    <name evidence="10" type="synonym">secF</name>
    <name evidence="13" type="ORF">MUN88_14795</name>
</gene>
<comment type="subunit">
    <text evidence="9">Forms a complex with SecF. Part of the essential Sec protein translocation apparatus which comprises SecA, SecYEG and auxiliary proteins SecDF. Other proteins may also be involved.</text>
</comment>
<dbReference type="NCBIfam" id="TIGR00916">
    <property type="entry name" value="2A0604s01"/>
    <property type="match status" value="2"/>
</dbReference>
<dbReference type="SUPFAM" id="SSF82866">
    <property type="entry name" value="Multidrug efflux transporter AcrB transmembrane domain"/>
    <property type="match status" value="2"/>
</dbReference>
<dbReference type="InterPro" id="IPR048631">
    <property type="entry name" value="SecD_1st"/>
</dbReference>
<comment type="similarity">
    <text evidence="10">Belongs to the SecD/SecF family. SecF subfamily.</text>
</comment>
<comment type="caution">
    <text evidence="9">Lacks conserved residue(s) required for the propagation of feature annotation.</text>
</comment>
<dbReference type="Proteomes" id="UP000831782">
    <property type="component" value="Chromosome"/>
</dbReference>
<comment type="subcellular location">
    <subcellularLocation>
        <location evidence="1 9">Cell membrane</location>
        <topology evidence="1 9">Multi-pass membrane protein</topology>
    </subcellularLocation>
</comment>
<name>A0ABY4ETW2_9BACI</name>
<evidence type="ECO:0000256" key="3">
    <source>
        <dbReference type="ARBA" id="ARBA00022475"/>
    </source>
</evidence>
<reference evidence="13 14" key="1">
    <citation type="submission" date="2022-04" db="EMBL/GenBank/DDBJ databases">
        <title>Gracilibacillus sp. isolated from saltern.</title>
        <authorList>
            <person name="Won M."/>
            <person name="Lee C.-M."/>
            <person name="Woen H.-Y."/>
            <person name="Kwon S.-W."/>
        </authorList>
    </citation>
    <scope>NUCLEOTIDE SEQUENCE [LARGE SCALE GENOMIC DNA]</scope>
    <source>
        <strain evidence="13 14">SSWR10-1</strain>
    </source>
</reference>
<evidence type="ECO:0000256" key="9">
    <source>
        <dbReference type="HAMAP-Rule" id="MF_01463"/>
    </source>
</evidence>
<dbReference type="EMBL" id="CP095072">
    <property type="protein sequence ID" value="UOQ47328.1"/>
    <property type="molecule type" value="Genomic_DNA"/>
</dbReference>
<sequence>MVKRGRIVAFFLIVLVLGATIGTTYQDIAKNIKLGLDLQGGFEVLYDVEPLDEDEEVTRSVLESTVETLERRVNSIGISEPSFNIEEPNRIRVQLAGVEDQDQAREMLATTAELTFRDVNGKKYLDGSDIQEGSAKQDFDPDTNQPIVTLKFKDADRFGDTTKQILDDSELANQVVIWMDYEEGDTYEEEIQKEDSKVISAPSVSQVLRTKDIMITGDFTIEEAQQLANLLNAGSLPVDLKEEYSTSVGAQFGQQALDKTIFASVLGVILIFIYMMFYYRFPGFIAAITLSIYIYLVLLVFELMNGVLTLPGIAALVLGVGMAVDANIITYERIKEELKEGKSVKAAFKSGNKQSLSTIFDANITTMIAAAVLFIFGTSSVKGFATLLMVSIVLSFVTAVFGSRLFLGFWVNSNFLNKRPGWFGVKKDDIIDLNSREEVEPRFFGRQFDFVKHRKKFFSVSIGLVALGIICLAVFRLNLGIDFVSGSRVEVLADQSLKTEEIEQEFEKLDLEVSAPVVLSGEDENIAVARFEDELSEDKVSEVRTHFEDKYGSAPTVNTVSPVVGKELAENAVKAVIYASIGIIIYVTIRFEFYSALTAILALLHDAFFIIALFSITRLEFDITIIAAILTIVGYSINDTIVTFDRIRENLKKRKKVKSFAELAKIVNHSLMQTFARSINTVLTVIFAAAMLLFFGANAITNFSFALVVGLFAGTYSSLFIAAQVWLVWRGKSVKEKPIEYKEKKYNDGPQV</sequence>
<evidence type="ECO:0000259" key="11">
    <source>
        <dbReference type="Pfam" id="PF02355"/>
    </source>
</evidence>
<evidence type="ECO:0000313" key="14">
    <source>
        <dbReference type="Proteomes" id="UP000831782"/>
    </source>
</evidence>
<keyword evidence="5 9" id="KW-0653">Protein transport</keyword>
<evidence type="ECO:0000256" key="1">
    <source>
        <dbReference type="ARBA" id="ARBA00004651"/>
    </source>
</evidence>
<dbReference type="NCBIfam" id="NF009581">
    <property type="entry name" value="PRK13024.1-1"/>
    <property type="match status" value="1"/>
</dbReference>
<keyword evidence="8 9" id="KW-0472">Membrane</keyword>
<dbReference type="PRINTS" id="PR01755">
    <property type="entry name" value="SECFTRNLCASE"/>
</dbReference>
<feature type="transmembrane region" description="Helical" evidence="9">
    <location>
        <begin position="457"/>
        <end position="477"/>
    </location>
</feature>
<evidence type="ECO:0000259" key="12">
    <source>
        <dbReference type="Pfam" id="PF21760"/>
    </source>
</evidence>
<dbReference type="RefSeq" id="WP_244716349.1">
    <property type="nucleotide sequence ID" value="NZ_CP095072.1"/>
</dbReference>
<dbReference type="InterPro" id="IPR048634">
    <property type="entry name" value="SecD_SecF_C"/>
</dbReference>
<feature type="transmembrane region" description="Helical" evidence="9">
    <location>
        <begin position="679"/>
        <end position="697"/>
    </location>
</feature>
<organism evidence="13 14">
    <name type="scientific">Gracilibacillus caseinilyticus</name>
    <dbReference type="NCBI Taxonomy" id="2932256"/>
    <lineage>
        <taxon>Bacteria</taxon>
        <taxon>Bacillati</taxon>
        <taxon>Bacillota</taxon>
        <taxon>Bacilli</taxon>
        <taxon>Bacillales</taxon>
        <taxon>Bacillaceae</taxon>
        <taxon>Gracilibacillus</taxon>
    </lineage>
</organism>
<dbReference type="InterPro" id="IPR022646">
    <property type="entry name" value="SecD/SecF_CS"/>
</dbReference>
<feature type="transmembrane region" description="Helical" evidence="9">
    <location>
        <begin position="260"/>
        <end position="277"/>
    </location>
</feature>
<evidence type="ECO:0000313" key="13">
    <source>
        <dbReference type="EMBL" id="UOQ47328.1"/>
    </source>
</evidence>
<comment type="subunit">
    <text evidence="10">Forms a complex with SecD. Part of the essential Sec protein translocation apparatus which comprises SecA, SecYEG and auxiliary proteins SecDF. Other proteins may also be involved.</text>
</comment>
<evidence type="ECO:0000256" key="2">
    <source>
        <dbReference type="ARBA" id="ARBA00022448"/>
    </source>
</evidence>
<feature type="transmembrane region" description="Helical" evidence="9">
    <location>
        <begin position="572"/>
        <end position="589"/>
    </location>
</feature>
<dbReference type="Pfam" id="PF07549">
    <property type="entry name" value="Sec_GG"/>
    <property type="match status" value="1"/>
</dbReference>
<dbReference type="Gene3D" id="3.30.70.3220">
    <property type="match status" value="1"/>
</dbReference>
<feature type="transmembrane region" description="Helical" evidence="9">
    <location>
        <begin position="355"/>
        <end position="376"/>
    </location>
</feature>
<feature type="domain" description="Protein export membrane protein SecD/SecF C-terminal" evidence="11">
    <location>
        <begin position="553"/>
        <end position="730"/>
    </location>
</feature>
<feature type="transmembrane region" description="Helical" evidence="9">
    <location>
        <begin position="388"/>
        <end position="411"/>
    </location>
</feature>
<dbReference type="NCBIfam" id="TIGR01129">
    <property type="entry name" value="secD"/>
    <property type="match status" value="1"/>
</dbReference>
<feature type="transmembrane region" description="Helical" evidence="9">
    <location>
        <begin position="623"/>
        <end position="644"/>
    </location>
</feature>
<evidence type="ECO:0000256" key="6">
    <source>
        <dbReference type="ARBA" id="ARBA00022989"/>
    </source>
</evidence>
<keyword evidence="3 9" id="KW-1003">Cell membrane</keyword>
<feature type="transmembrane region" description="Helical" evidence="9">
    <location>
        <begin position="596"/>
        <end position="617"/>
    </location>
</feature>
<comment type="function">
    <text evidence="9">Part of the Sec protein translocase complex. Interacts with the SecYEG preprotein conducting channel. SecDF uses the proton motive force (PMF) to complete protein translocation after the ATP-dependent function of SecA.</text>
</comment>
<proteinExistence type="inferred from homology"/>
<feature type="domain" description="Protein export membrane protein SecD/SecF C-terminal" evidence="11">
    <location>
        <begin position="241"/>
        <end position="404"/>
    </location>
</feature>
<evidence type="ECO:0000256" key="7">
    <source>
        <dbReference type="ARBA" id="ARBA00023010"/>
    </source>
</evidence>
<evidence type="ECO:0000256" key="10">
    <source>
        <dbReference type="HAMAP-Rule" id="MF_01464"/>
    </source>
</evidence>
<evidence type="ECO:0000256" key="8">
    <source>
        <dbReference type="ARBA" id="ARBA00023136"/>
    </source>
</evidence>
<dbReference type="NCBIfam" id="TIGR00966">
    <property type="entry name" value="transloc_SecF"/>
    <property type="match status" value="1"/>
</dbReference>
<dbReference type="Pfam" id="PF02355">
    <property type="entry name" value="SecD_SecF_C"/>
    <property type="match status" value="2"/>
</dbReference>
<keyword evidence="7 9" id="KW-0811">Translocation</keyword>
<feature type="transmembrane region" description="Helical" evidence="9">
    <location>
        <begin position="284"/>
        <end position="301"/>
    </location>
</feature>
<evidence type="ECO:0000256" key="5">
    <source>
        <dbReference type="ARBA" id="ARBA00022927"/>
    </source>
</evidence>
<feature type="transmembrane region" description="Helical" evidence="9">
    <location>
        <begin position="703"/>
        <end position="729"/>
    </location>
</feature>
<dbReference type="Pfam" id="PF21760">
    <property type="entry name" value="SecD_1st"/>
    <property type="match status" value="1"/>
</dbReference>
<protein>
    <recommendedName>
        <fullName evidence="9 10">Multifunctional fusion protein</fullName>
    </recommendedName>
    <domain>
        <recommendedName>
            <fullName evidence="9">Protein translocase subunit SecD</fullName>
        </recommendedName>
    </domain>
    <domain>
        <recommendedName>
            <fullName evidence="10">Protein-export membrane protein SecF</fullName>
        </recommendedName>
    </domain>
</protein>
<dbReference type="HAMAP" id="MF_01463_B">
    <property type="entry name" value="SecD_B"/>
    <property type="match status" value="1"/>
</dbReference>
<comment type="similarity">
    <text evidence="9">Belongs to the SecD/SecF family. SecD subfamily.</text>
</comment>
<accession>A0ABY4ETW2</accession>
<dbReference type="InterPro" id="IPR005665">
    <property type="entry name" value="SecF_bac"/>
</dbReference>
<keyword evidence="2 9" id="KW-0813">Transport</keyword>
<feature type="domain" description="Protein translocase subunit SecDF P1" evidence="12">
    <location>
        <begin position="63"/>
        <end position="120"/>
    </location>
</feature>
<evidence type="ECO:0000256" key="4">
    <source>
        <dbReference type="ARBA" id="ARBA00022692"/>
    </source>
</evidence>
<dbReference type="HAMAP" id="MF_01464_B">
    <property type="entry name" value="SecF_B"/>
    <property type="match status" value="1"/>
</dbReference>
<keyword evidence="4 9" id="KW-0812">Transmembrane</keyword>
<feature type="transmembrane region" description="Helical" evidence="9">
    <location>
        <begin position="313"/>
        <end position="334"/>
    </location>
</feature>
<dbReference type="InterPro" id="IPR022645">
    <property type="entry name" value="SecD/SecF_bac"/>
</dbReference>
<dbReference type="InterPro" id="IPR022813">
    <property type="entry name" value="SecD/SecF_arch_bac"/>
</dbReference>
<dbReference type="PANTHER" id="PTHR30081">
    <property type="entry name" value="PROTEIN-EXPORT MEMBRANE PROTEIN SEC"/>
    <property type="match status" value="1"/>
</dbReference>
<dbReference type="InterPro" id="IPR055344">
    <property type="entry name" value="SecD_SecF_C_bact"/>
</dbReference>
<keyword evidence="14" id="KW-1185">Reference proteome</keyword>